<feature type="transmembrane region" description="Helical" evidence="6">
    <location>
        <begin position="87"/>
        <end position="108"/>
    </location>
</feature>
<dbReference type="CDD" id="cd21092">
    <property type="entry name" value="TPT_S35C2"/>
    <property type="match status" value="1"/>
</dbReference>
<comment type="subcellular location">
    <subcellularLocation>
        <location evidence="1">Membrane</location>
        <topology evidence="1">Multi-pass membrane protein</topology>
    </subcellularLocation>
</comment>
<feature type="transmembrane region" description="Helical" evidence="6">
    <location>
        <begin position="370"/>
        <end position="390"/>
    </location>
</feature>
<keyword evidence="8" id="KW-1185">Reference proteome</keyword>
<evidence type="ECO:0000313" key="8">
    <source>
        <dbReference type="Proteomes" id="UP000504633"/>
    </source>
</evidence>
<dbReference type="InterPro" id="IPR004853">
    <property type="entry name" value="Sugar_P_trans_dom"/>
</dbReference>
<evidence type="ECO:0000256" key="2">
    <source>
        <dbReference type="ARBA" id="ARBA00022692"/>
    </source>
</evidence>
<evidence type="ECO:0000259" key="7">
    <source>
        <dbReference type="Pfam" id="PF03151"/>
    </source>
</evidence>
<evidence type="ECO:0000256" key="4">
    <source>
        <dbReference type="ARBA" id="ARBA00023136"/>
    </source>
</evidence>
<dbReference type="OMA" id="LFWEVPK"/>
<dbReference type="InterPro" id="IPR050186">
    <property type="entry name" value="TPT_transporter"/>
</dbReference>
<feature type="transmembrane region" description="Helical" evidence="6">
    <location>
        <begin position="236"/>
        <end position="254"/>
    </location>
</feature>
<feature type="transmembrane region" description="Helical" evidence="6">
    <location>
        <begin position="186"/>
        <end position="205"/>
    </location>
</feature>
<name>A0A6J1LD97_DROHY</name>
<proteinExistence type="predicted"/>
<feature type="domain" description="Sugar phosphate transporter" evidence="7">
    <location>
        <begin position="95"/>
        <end position="386"/>
    </location>
</feature>
<evidence type="ECO:0000256" key="1">
    <source>
        <dbReference type="ARBA" id="ARBA00004141"/>
    </source>
</evidence>
<feature type="transmembrane region" description="Helical" evidence="6">
    <location>
        <begin position="275"/>
        <end position="293"/>
    </location>
</feature>
<reference evidence="9" key="1">
    <citation type="submission" date="2025-08" db="UniProtKB">
        <authorList>
            <consortium name="RefSeq"/>
        </authorList>
    </citation>
    <scope>IDENTIFICATION</scope>
    <source>
        <strain evidence="9">15085-1641.00</strain>
        <tissue evidence="9">Whole body</tissue>
    </source>
</reference>
<gene>
    <name evidence="9" type="primary">LOC111594858</name>
</gene>
<keyword evidence="3 6" id="KW-1133">Transmembrane helix</keyword>
<feature type="compositionally biased region" description="Low complexity" evidence="5">
    <location>
        <begin position="50"/>
        <end position="61"/>
    </location>
</feature>
<accession>A0A6J1LD97</accession>
<dbReference type="Pfam" id="PF03151">
    <property type="entry name" value="TPT"/>
    <property type="match status" value="1"/>
</dbReference>
<evidence type="ECO:0000256" key="5">
    <source>
        <dbReference type="SAM" id="MobiDB-lite"/>
    </source>
</evidence>
<evidence type="ECO:0000256" key="6">
    <source>
        <dbReference type="SAM" id="Phobius"/>
    </source>
</evidence>
<feature type="region of interest" description="Disordered" evidence="5">
    <location>
        <begin position="1"/>
        <end position="23"/>
    </location>
</feature>
<keyword evidence="4 6" id="KW-0472">Membrane</keyword>
<dbReference type="GO" id="GO:0016020">
    <property type="term" value="C:membrane"/>
    <property type="evidence" value="ECO:0007669"/>
    <property type="project" value="UniProtKB-SubCell"/>
</dbReference>
<dbReference type="KEGG" id="dhe:111594858"/>
<feature type="transmembrane region" description="Helical" evidence="6">
    <location>
        <begin position="120"/>
        <end position="141"/>
    </location>
</feature>
<keyword evidence="2 6" id="KW-0812">Transmembrane</keyword>
<dbReference type="AlphaFoldDB" id="A0A6J1LD97"/>
<dbReference type="OrthoDB" id="18894at2759"/>
<feature type="compositionally biased region" description="Basic and acidic residues" evidence="5">
    <location>
        <begin position="1"/>
        <end position="10"/>
    </location>
</feature>
<feature type="transmembrane region" description="Helical" evidence="6">
    <location>
        <begin position="313"/>
        <end position="332"/>
    </location>
</feature>
<protein>
    <submittedName>
        <fullName evidence="9">Solute carrier family 35 member C2</fullName>
    </submittedName>
</protein>
<dbReference type="Proteomes" id="UP000504633">
    <property type="component" value="Unplaced"/>
</dbReference>
<feature type="region of interest" description="Disordered" evidence="5">
    <location>
        <begin position="44"/>
        <end position="77"/>
    </location>
</feature>
<organism evidence="8 9">
    <name type="scientific">Drosophila hydei</name>
    <name type="common">Fruit fly</name>
    <dbReference type="NCBI Taxonomy" id="7224"/>
    <lineage>
        <taxon>Eukaryota</taxon>
        <taxon>Metazoa</taxon>
        <taxon>Ecdysozoa</taxon>
        <taxon>Arthropoda</taxon>
        <taxon>Hexapoda</taxon>
        <taxon>Insecta</taxon>
        <taxon>Pterygota</taxon>
        <taxon>Neoptera</taxon>
        <taxon>Endopterygota</taxon>
        <taxon>Diptera</taxon>
        <taxon>Brachycera</taxon>
        <taxon>Muscomorpha</taxon>
        <taxon>Ephydroidea</taxon>
        <taxon>Drosophilidae</taxon>
        <taxon>Drosophila</taxon>
    </lineage>
</organism>
<feature type="transmembrane region" description="Helical" evidence="6">
    <location>
        <begin position="212"/>
        <end position="230"/>
    </location>
</feature>
<evidence type="ECO:0000313" key="9">
    <source>
        <dbReference type="RefSeq" id="XP_023164105.1"/>
    </source>
</evidence>
<sequence length="479" mass="52870">MVAPKYERLSTGDVDVGAGSDIDDGSNIEELELSLDLTHKNVNSSQYAKNNSGNSNSNGDGATSAQQHHSHPHDGMTRHAEARFMQMAIGTLATILLYLSLSITLTFYQTDINRELPFPLTIVTYHLILKFLLAALVRSIYKMRVGKTRVQLDWRVAVRRMAPTGIASGIDIGFSNWGLALVPISLYTMTKSSTIVFILLFAILLGLERKSWSLVLIVGLIGLGLFMFTYKSTQFNTLGFLFILFASLSSGVRWSFAQFIMQKSKLGLHNPIDMIYHMQPWMIVSLLPLVLFIEGPKLYAVLQNLHNTAESDILWVFARVTLGAFIAFFMEVSEFLVLCKTSSLTLSIAGIFKDICQLALAVALKGDQLTPINLVGLAVCLAGIACHLLHKYSTMAKVNKQQLGLQLEDDGEDMCAEYDFNKGNAIVGIHGNPPGSHAALTVPLLEQTDSEDESANDSTNKQNASDVIFDVLKRRDMQR</sequence>
<evidence type="ECO:0000256" key="3">
    <source>
        <dbReference type="ARBA" id="ARBA00022989"/>
    </source>
</evidence>
<dbReference type="PANTHER" id="PTHR11132">
    <property type="entry name" value="SOLUTE CARRIER FAMILY 35"/>
    <property type="match status" value="1"/>
</dbReference>
<dbReference type="RefSeq" id="XP_023164105.1">
    <property type="nucleotide sequence ID" value="XM_023308337.2"/>
</dbReference>
<dbReference type="GeneID" id="111594858"/>